<dbReference type="Gene3D" id="3.80.10.10">
    <property type="entry name" value="Ribonuclease Inhibitor"/>
    <property type="match status" value="1"/>
</dbReference>
<keyword evidence="3" id="KW-1185">Reference proteome</keyword>
<dbReference type="Proteomes" id="UP001279734">
    <property type="component" value="Unassembled WGS sequence"/>
</dbReference>
<evidence type="ECO:0000313" key="2">
    <source>
        <dbReference type="EMBL" id="GMH10757.1"/>
    </source>
</evidence>
<keyword evidence="1" id="KW-0732">Signal</keyword>
<comment type="caution">
    <text evidence="2">The sequence shown here is derived from an EMBL/GenBank/DDBJ whole genome shotgun (WGS) entry which is preliminary data.</text>
</comment>
<dbReference type="InterPro" id="IPR032675">
    <property type="entry name" value="LRR_dom_sf"/>
</dbReference>
<sequence>MDYSPCAVFKIICILICPTHSMDLQPVFQSCMQLKVLKLLACKYLNDSCKYLNDSSLEALYKQHVPSTLHELDLSYGTLSQFAMGGLLASCTHLTHFSFNSFKLNCVGCPNFKEVFIPPLALREHMISLNLSLSVNLKQVHLTCSNLCFINWSHCCSLEILKLE</sequence>
<dbReference type="SUPFAM" id="SSF52047">
    <property type="entry name" value="RNI-like"/>
    <property type="match status" value="1"/>
</dbReference>
<feature type="signal peptide" evidence="1">
    <location>
        <begin position="1"/>
        <end position="21"/>
    </location>
</feature>
<organism evidence="2 3">
    <name type="scientific">Nepenthes gracilis</name>
    <name type="common">Slender pitcher plant</name>
    <dbReference type="NCBI Taxonomy" id="150966"/>
    <lineage>
        <taxon>Eukaryota</taxon>
        <taxon>Viridiplantae</taxon>
        <taxon>Streptophyta</taxon>
        <taxon>Embryophyta</taxon>
        <taxon>Tracheophyta</taxon>
        <taxon>Spermatophyta</taxon>
        <taxon>Magnoliopsida</taxon>
        <taxon>eudicotyledons</taxon>
        <taxon>Gunneridae</taxon>
        <taxon>Pentapetalae</taxon>
        <taxon>Caryophyllales</taxon>
        <taxon>Nepenthaceae</taxon>
        <taxon>Nepenthes</taxon>
    </lineage>
</organism>
<dbReference type="AlphaFoldDB" id="A0AAD3SHK2"/>
<evidence type="ECO:0000256" key="1">
    <source>
        <dbReference type="SAM" id="SignalP"/>
    </source>
</evidence>
<dbReference type="EMBL" id="BSYO01000010">
    <property type="protein sequence ID" value="GMH10757.1"/>
    <property type="molecule type" value="Genomic_DNA"/>
</dbReference>
<proteinExistence type="predicted"/>
<accession>A0AAD3SHK2</accession>
<gene>
    <name evidence="2" type="ORF">Nepgr_012598</name>
</gene>
<reference evidence="2" key="1">
    <citation type="submission" date="2023-05" db="EMBL/GenBank/DDBJ databases">
        <title>Nepenthes gracilis genome sequencing.</title>
        <authorList>
            <person name="Fukushima K."/>
        </authorList>
    </citation>
    <scope>NUCLEOTIDE SEQUENCE</scope>
    <source>
        <strain evidence="2">SING2019-196</strain>
    </source>
</reference>
<protein>
    <submittedName>
        <fullName evidence="2">Uncharacterized protein</fullName>
    </submittedName>
</protein>
<feature type="chain" id="PRO_5042215453" evidence="1">
    <location>
        <begin position="22"/>
        <end position="164"/>
    </location>
</feature>
<name>A0AAD3SHK2_NEPGR</name>
<evidence type="ECO:0000313" key="3">
    <source>
        <dbReference type="Proteomes" id="UP001279734"/>
    </source>
</evidence>